<dbReference type="InterPro" id="IPR043312">
    <property type="entry name" value="AtBBR-like"/>
</dbReference>
<dbReference type="InterPro" id="IPR013083">
    <property type="entry name" value="Znf_RING/FYVE/PHD"/>
</dbReference>
<evidence type="ECO:0000259" key="6">
    <source>
        <dbReference type="PROSITE" id="PS50089"/>
    </source>
</evidence>
<dbReference type="SMART" id="SM00184">
    <property type="entry name" value="RING"/>
    <property type="match status" value="1"/>
</dbReference>
<dbReference type="Gene3D" id="3.30.40.10">
    <property type="entry name" value="Zinc/RING finger domain, C3HC4 (zinc finger)"/>
    <property type="match status" value="1"/>
</dbReference>
<organism evidence="7">
    <name type="scientific">Tetraselmis chuii</name>
    <dbReference type="NCBI Taxonomy" id="63592"/>
    <lineage>
        <taxon>Eukaryota</taxon>
        <taxon>Viridiplantae</taxon>
        <taxon>Chlorophyta</taxon>
        <taxon>core chlorophytes</taxon>
        <taxon>Chlorodendrophyceae</taxon>
        <taxon>Chlorodendrales</taxon>
        <taxon>Chlorodendraceae</taxon>
        <taxon>Tetraselmis</taxon>
    </lineage>
</organism>
<evidence type="ECO:0000256" key="3">
    <source>
        <dbReference type="ARBA" id="ARBA00022833"/>
    </source>
</evidence>
<dbReference type="GO" id="GO:0008270">
    <property type="term" value="F:zinc ion binding"/>
    <property type="evidence" value="ECO:0007669"/>
    <property type="project" value="UniProtKB-KW"/>
</dbReference>
<feature type="region of interest" description="Disordered" evidence="5">
    <location>
        <begin position="1"/>
        <end position="68"/>
    </location>
</feature>
<feature type="region of interest" description="Disordered" evidence="5">
    <location>
        <begin position="93"/>
        <end position="116"/>
    </location>
</feature>
<keyword evidence="1" id="KW-0479">Metal-binding</keyword>
<sequence>MTTSEPERLQASASPAAGAVGVSKRRAVRAAAATEAAQPRSLAAEFDSPAVAHASAEEQPSSPPADPFASDLALALMMQEQEQAHFLFAAGSLSEEAEDGSQAERSESAPFAEDDTSDEALAWRMMREEEQLFNQRLLAMAGAQYAAAEEEEEADGGDHAAGEAPNYPDVDQMSYEALLAVGEMAGHVSRGASDAALKTLKMGCYSRCGSAEEEEQCAVCRMEFETGDDTATLPCSHFYHPDCINQWLKINKACPVCNHEVTLDETDA</sequence>
<dbReference type="PANTHER" id="PTHR47530:SF4">
    <property type="entry name" value="E3 UBIQUITIN LIGASE BIG BROTHER-RELATED"/>
    <property type="match status" value="1"/>
</dbReference>
<dbReference type="InterPro" id="IPR011016">
    <property type="entry name" value="Znf_RING-CH"/>
</dbReference>
<evidence type="ECO:0000256" key="2">
    <source>
        <dbReference type="ARBA" id="ARBA00022771"/>
    </source>
</evidence>
<dbReference type="PROSITE" id="PS50089">
    <property type="entry name" value="ZF_RING_2"/>
    <property type="match status" value="1"/>
</dbReference>
<feature type="compositionally biased region" description="Low complexity" evidence="5">
    <location>
        <begin position="11"/>
        <end position="22"/>
    </location>
</feature>
<keyword evidence="3" id="KW-0862">Zinc</keyword>
<keyword evidence="2 4" id="KW-0863">Zinc-finger</keyword>
<dbReference type="SUPFAM" id="SSF57850">
    <property type="entry name" value="RING/U-box"/>
    <property type="match status" value="1"/>
</dbReference>
<evidence type="ECO:0000313" key="7">
    <source>
        <dbReference type="EMBL" id="CAD9207565.1"/>
    </source>
</evidence>
<dbReference type="SMART" id="SM00744">
    <property type="entry name" value="RINGv"/>
    <property type="match status" value="1"/>
</dbReference>
<dbReference type="AlphaFoldDB" id="A0A6U1H468"/>
<protein>
    <recommendedName>
        <fullName evidence="6">RING-type domain-containing protein</fullName>
    </recommendedName>
</protein>
<gene>
    <name evidence="7" type="ORF">TCHU04912_LOCUS9801</name>
    <name evidence="8" type="ORF">TCHU04912_LOCUS9802</name>
</gene>
<feature type="region of interest" description="Disordered" evidence="5">
    <location>
        <begin position="144"/>
        <end position="166"/>
    </location>
</feature>
<accession>A0A6U1H468</accession>
<evidence type="ECO:0000313" key="8">
    <source>
        <dbReference type="EMBL" id="CAD9207566.1"/>
    </source>
</evidence>
<reference evidence="7" key="1">
    <citation type="submission" date="2021-01" db="EMBL/GenBank/DDBJ databases">
        <authorList>
            <person name="Corre E."/>
            <person name="Pelletier E."/>
            <person name="Niang G."/>
            <person name="Scheremetjew M."/>
            <person name="Finn R."/>
            <person name="Kale V."/>
            <person name="Holt S."/>
            <person name="Cochrane G."/>
            <person name="Meng A."/>
            <person name="Brown T."/>
            <person name="Cohen L."/>
        </authorList>
    </citation>
    <scope>NUCLEOTIDE SEQUENCE</scope>
    <source>
        <strain evidence="7">PLY429</strain>
    </source>
</reference>
<name>A0A6U1H468_9CHLO</name>
<dbReference type="PANTHER" id="PTHR47530">
    <property type="entry name" value="E3 UBIQUITIN LIGASE BIG BROTHER-RELATED"/>
    <property type="match status" value="1"/>
</dbReference>
<evidence type="ECO:0000256" key="5">
    <source>
        <dbReference type="SAM" id="MobiDB-lite"/>
    </source>
</evidence>
<evidence type="ECO:0000256" key="4">
    <source>
        <dbReference type="PROSITE-ProRule" id="PRU00175"/>
    </source>
</evidence>
<dbReference type="EMBL" id="HBGG01018980">
    <property type="protein sequence ID" value="CAD9207565.1"/>
    <property type="molecule type" value="Transcribed_RNA"/>
</dbReference>
<dbReference type="InterPro" id="IPR001841">
    <property type="entry name" value="Znf_RING"/>
</dbReference>
<proteinExistence type="predicted"/>
<feature type="domain" description="RING-type" evidence="6">
    <location>
        <begin position="217"/>
        <end position="258"/>
    </location>
</feature>
<dbReference type="Pfam" id="PF13639">
    <property type="entry name" value="zf-RING_2"/>
    <property type="match status" value="1"/>
</dbReference>
<evidence type="ECO:0000256" key="1">
    <source>
        <dbReference type="ARBA" id="ARBA00022723"/>
    </source>
</evidence>
<dbReference type="EMBL" id="HBGG01018982">
    <property type="protein sequence ID" value="CAD9207566.1"/>
    <property type="molecule type" value="Transcribed_RNA"/>
</dbReference>